<feature type="transmembrane region" description="Helical" evidence="6">
    <location>
        <begin position="97"/>
        <end position="117"/>
    </location>
</feature>
<dbReference type="PROSITE" id="PS51128">
    <property type="entry name" value="ZF_DKSA_2"/>
    <property type="match status" value="1"/>
</dbReference>
<keyword evidence="1" id="KW-0479">Metal-binding</keyword>
<dbReference type="PANTHER" id="PTHR33823:SF4">
    <property type="entry name" value="GENERAL STRESS PROTEIN 16O"/>
    <property type="match status" value="1"/>
</dbReference>
<evidence type="ECO:0000256" key="6">
    <source>
        <dbReference type="SAM" id="Phobius"/>
    </source>
</evidence>
<evidence type="ECO:0000256" key="3">
    <source>
        <dbReference type="ARBA" id="ARBA00022833"/>
    </source>
</evidence>
<reference evidence="8 9" key="1">
    <citation type="journal article" date="2015" name="Nature">
        <title>rRNA introns, odd ribosomes, and small enigmatic genomes across a large radiation of phyla.</title>
        <authorList>
            <person name="Brown C.T."/>
            <person name="Hug L.A."/>
            <person name="Thomas B.C."/>
            <person name="Sharon I."/>
            <person name="Castelle C.J."/>
            <person name="Singh A."/>
            <person name="Wilkins M.J."/>
            <person name="Williams K.H."/>
            <person name="Banfield J.F."/>
        </authorList>
    </citation>
    <scope>NUCLEOTIDE SEQUENCE [LARGE SCALE GENOMIC DNA]</scope>
</reference>
<dbReference type="GO" id="GO:0008270">
    <property type="term" value="F:zinc ion binding"/>
    <property type="evidence" value="ECO:0007669"/>
    <property type="project" value="UniProtKB-KW"/>
</dbReference>
<keyword evidence="3" id="KW-0862">Zinc</keyword>
<organism evidence="8 9">
    <name type="scientific">candidate division WWE3 bacterium GW2011_GWC2_41_23</name>
    <dbReference type="NCBI Taxonomy" id="1619123"/>
    <lineage>
        <taxon>Bacteria</taxon>
        <taxon>Katanobacteria</taxon>
    </lineage>
</organism>
<dbReference type="Pfam" id="PF01258">
    <property type="entry name" value="zf-dskA_traR"/>
    <property type="match status" value="1"/>
</dbReference>
<dbReference type="EMBL" id="LCBB01000003">
    <property type="protein sequence ID" value="KKS03329.1"/>
    <property type="molecule type" value="Genomic_DNA"/>
</dbReference>
<protein>
    <submittedName>
        <fullName evidence="8">DNA-binding protein</fullName>
    </submittedName>
</protein>
<feature type="transmembrane region" description="Helical" evidence="6">
    <location>
        <begin position="204"/>
        <end position="221"/>
    </location>
</feature>
<feature type="transmembrane region" description="Helical" evidence="6">
    <location>
        <begin position="156"/>
        <end position="173"/>
    </location>
</feature>
<feature type="coiled-coil region" evidence="5">
    <location>
        <begin position="234"/>
        <end position="261"/>
    </location>
</feature>
<feature type="transmembrane region" description="Helical" evidence="6">
    <location>
        <begin position="59"/>
        <end position="77"/>
    </location>
</feature>
<keyword evidence="8" id="KW-0238">DNA-binding</keyword>
<name>A0A0G0VR09_UNCKA</name>
<dbReference type="AlphaFoldDB" id="A0A0G0VR09"/>
<sequence length="347" mass="40191">MIRVPESIFLKPNMLLSENINFGLVRVPTMYLVLSIGFVFWIFVMWYEARKDGFDDERFLDLVVVSTLTAALFYYLFRLLYTYISLYRPNNPLLLVNYEVMVSFIALLGAFLPPFYFSNKRRWSLFRIFDIYSLAFGFFLVFVSLGGYLITGEMNHLWVAALTLVFYLGVLRFRGYRFVSGLVFSLFSFYLGVVVFVFFKSPAYLLFSGALFIIGLSNLYYRSKKYMNTRNLPKEFIELIKKQLVRKEKELQKEQASLIKEDPYLQSGRTESNSEYMDEAILEDTRKSVADAQASIVQTMLIEVKRALAAIKIGKYGICQVCGEPIDKARLRAYPQATTCLKHADGE</sequence>
<dbReference type="SUPFAM" id="SSF57716">
    <property type="entry name" value="Glucocorticoid receptor-like (DNA-binding domain)"/>
    <property type="match status" value="1"/>
</dbReference>
<keyword evidence="2" id="KW-0863">Zinc-finger</keyword>
<evidence type="ECO:0000259" key="7">
    <source>
        <dbReference type="Pfam" id="PF01258"/>
    </source>
</evidence>
<keyword evidence="6" id="KW-0472">Membrane</keyword>
<feature type="zinc finger region" description="dksA C4-type" evidence="4">
    <location>
        <begin position="319"/>
        <end position="343"/>
    </location>
</feature>
<dbReference type="InterPro" id="IPR000962">
    <property type="entry name" value="Znf_DskA_TraR"/>
</dbReference>
<proteinExistence type="predicted"/>
<evidence type="ECO:0000256" key="5">
    <source>
        <dbReference type="SAM" id="Coils"/>
    </source>
</evidence>
<evidence type="ECO:0000313" key="8">
    <source>
        <dbReference type="EMBL" id="KKS03329.1"/>
    </source>
</evidence>
<evidence type="ECO:0000313" key="9">
    <source>
        <dbReference type="Proteomes" id="UP000033947"/>
    </source>
</evidence>
<keyword evidence="5" id="KW-0175">Coiled coil</keyword>
<accession>A0A0G0VR09</accession>
<gene>
    <name evidence="8" type="ORF">UU55_C0003G0043</name>
</gene>
<dbReference type="PANTHER" id="PTHR33823">
    <property type="entry name" value="RNA POLYMERASE-BINDING TRANSCRIPTION FACTOR DKSA-RELATED"/>
    <property type="match status" value="1"/>
</dbReference>
<dbReference type="Proteomes" id="UP000033947">
    <property type="component" value="Unassembled WGS sequence"/>
</dbReference>
<keyword evidence="6" id="KW-1133">Transmembrane helix</keyword>
<dbReference type="Gene3D" id="1.20.120.910">
    <property type="entry name" value="DksA, coiled-coil domain"/>
    <property type="match status" value="1"/>
</dbReference>
<keyword evidence="6" id="KW-0812">Transmembrane</keyword>
<feature type="transmembrane region" description="Helical" evidence="6">
    <location>
        <begin position="129"/>
        <end position="150"/>
    </location>
</feature>
<evidence type="ECO:0000256" key="1">
    <source>
        <dbReference type="ARBA" id="ARBA00022723"/>
    </source>
</evidence>
<evidence type="ECO:0000256" key="4">
    <source>
        <dbReference type="PROSITE-ProRule" id="PRU00510"/>
    </source>
</evidence>
<comment type="caution">
    <text evidence="8">The sequence shown here is derived from an EMBL/GenBank/DDBJ whole genome shotgun (WGS) entry which is preliminary data.</text>
</comment>
<feature type="domain" description="Zinc finger DksA/TraR C4-type" evidence="7">
    <location>
        <begin position="314"/>
        <end position="341"/>
    </location>
</feature>
<dbReference type="GO" id="GO:0003677">
    <property type="term" value="F:DNA binding"/>
    <property type="evidence" value="ECO:0007669"/>
    <property type="project" value="UniProtKB-KW"/>
</dbReference>
<feature type="transmembrane region" description="Helical" evidence="6">
    <location>
        <begin position="178"/>
        <end position="198"/>
    </location>
</feature>
<evidence type="ECO:0000256" key="2">
    <source>
        <dbReference type="ARBA" id="ARBA00022771"/>
    </source>
</evidence>
<feature type="transmembrane region" description="Helical" evidence="6">
    <location>
        <begin position="29"/>
        <end position="47"/>
    </location>
</feature>